<keyword evidence="2" id="KW-0413">Isomerase</keyword>
<dbReference type="EMBL" id="CP002588">
    <property type="protein sequence ID" value="AEA46244.1"/>
    <property type="molecule type" value="Genomic_DNA"/>
</dbReference>
<proteinExistence type="predicted"/>
<dbReference type="SMART" id="SM00518">
    <property type="entry name" value="AP2Ec"/>
    <property type="match status" value="1"/>
</dbReference>
<dbReference type="GO" id="GO:0016853">
    <property type="term" value="F:isomerase activity"/>
    <property type="evidence" value="ECO:0007669"/>
    <property type="project" value="UniProtKB-KW"/>
</dbReference>
<dbReference type="GO" id="GO:0008270">
    <property type="term" value="F:zinc ion binding"/>
    <property type="evidence" value="ECO:0007669"/>
    <property type="project" value="InterPro"/>
</dbReference>
<dbReference type="CDD" id="cd00019">
    <property type="entry name" value="AP2Ec"/>
    <property type="match status" value="1"/>
</dbReference>
<dbReference type="PANTHER" id="PTHR21445:SF0">
    <property type="entry name" value="APURINIC-APYRIMIDINIC ENDONUCLEASE"/>
    <property type="match status" value="1"/>
</dbReference>
<gene>
    <name evidence="2" type="ordered locus">Arcve_0206</name>
</gene>
<dbReference type="GO" id="GO:0006284">
    <property type="term" value="P:base-excision repair"/>
    <property type="evidence" value="ECO:0007669"/>
    <property type="project" value="TreeGrafter"/>
</dbReference>
<dbReference type="Pfam" id="PF01261">
    <property type="entry name" value="AP_endonuc_2"/>
    <property type="match status" value="1"/>
</dbReference>
<dbReference type="HOGENOM" id="CLU_068832_0_0_2"/>
<dbReference type="GO" id="GO:0008081">
    <property type="term" value="F:phosphoric diester hydrolase activity"/>
    <property type="evidence" value="ECO:0007669"/>
    <property type="project" value="TreeGrafter"/>
</dbReference>
<sequence>MPLLFGTAGVPHASKDRSTAGGVKTISELGLDAMEVQFVRGVKMGETKAREVATMSEALGVALSVHAPYYVNLNSEDKFEDSVKRIVDSVRIGSIFNARSIVFHAAYYQKSSKERVYERVRKGIAKVLEYMEQHGIKTILRSETTGKATQFGELDELLRLSQELENVMPCVDFAHIHARYRRYNSYDEFCEILSKVEDVLGKEALKNMHMHVSGIDYGLKGEKAHLNLEESDFKYVELLKALKDFGVEGILICESPNLEEDAMLLKKTYQSL</sequence>
<dbReference type="KEGG" id="ave:Arcve_0206"/>
<evidence type="ECO:0000259" key="1">
    <source>
        <dbReference type="Pfam" id="PF01261"/>
    </source>
</evidence>
<dbReference type="STRING" id="693661.Arcve_0206"/>
<dbReference type="InterPro" id="IPR001719">
    <property type="entry name" value="AP_endonuc_2"/>
</dbReference>
<dbReference type="FunFam" id="3.20.20.150:FF:000017">
    <property type="entry name" value="Endonuclease IV related protein"/>
    <property type="match status" value="1"/>
</dbReference>
<dbReference type="eggNOG" id="arCOG01894">
    <property type="taxonomic scope" value="Archaea"/>
</dbReference>
<name>F2KNL6_ARCVS</name>
<evidence type="ECO:0000313" key="2">
    <source>
        <dbReference type="EMBL" id="AEA46244.1"/>
    </source>
</evidence>
<accession>F2KNL6</accession>
<dbReference type="GeneID" id="10393298"/>
<protein>
    <submittedName>
        <fullName evidence="2">Xylose isomerase domain-containing protein TIM barrel</fullName>
    </submittedName>
</protein>
<evidence type="ECO:0000313" key="3">
    <source>
        <dbReference type="Proteomes" id="UP000008136"/>
    </source>
</evidence>
<dbReference type="GO" id="GO:0003677">
    <property type="term" value="F:DNA binding"/>
    <property type="evidence" value="ECO:0007669"/>
    <property type="project" value="InterPro"/>
</dbReference>
<feature type="domain" description="Xylose isomerase-like TIM barrel" evidence="1">
    <location>
        <begin position="24"/>
        <end position="259"/>
    </location>
</feature>
<dbReference type="SUPFAM" id="SSF51658">
    <property type="entry name" value="Xylose isomerase-like"/>
    <property type="match status" value="1"/>
</dbReference>
<dbReference type="Proteomes" id="UP000008136">
    <property type="component" value="Chromosome"/>
</dbReference>
<dbReference type="AlphaFoldDB" id="F2KNL6"/>
<dbReference type="Gene3D" id="3.20.20.150">
    <property type="entry name" value="Divalent-metal-dependent TIM barrel enzymes"/>
    <property type="match status" value="1"/>
</dbReference>
<dbReference type="InterPro" id="IPR013022">
    <property type="entry name" value="Xyl_isomerase-like_TIM-brl"/>
</dbReference>
<dbReference type="InterPro" id="IPR036237">
    <property type="entry name" value="Xyl_isomerase-like_sf"/>
</dbReference>
<keyword evidence="3" id="KW-1185">Reference proteome</keyword>
<reference evidence="2 3" key="1">
    <citation type="submission" date="2011-03" db="EMBL/GenBank/DDBJ databases">
        <title>The complete genome of Archaeoglobus veneficus SNP6.</title>
        <authorList>
            <consortium name="US DOE Joint Genome Institute (JGI-PGF)"/>
            <person name="Lucas S."/>
            <person name="Copeland A."/>
            <person name="Lapidus A."/>
            <person name="Bruce D."/>
            <person name="Goodwin L."/>
            <person name="Pitluck S."/>
            <person name="Kyrpides N."/>
            <person name="Mavromatis K."/>
            <person name="Pagani I."/>
            <person name="Ivanova N."/>
            <person name="Mikhailova N."/>
            <person name="Lu M."/>
            <person name="Detter J.C."/>
            <person name="Tapia R."/>
            <person name="Han C."/>
            <person name="Land M."/>
            <person name="Hauser L."/>
            <person name="Markowitz V."/>
            <person name="Cheng J.-F."/>
            <person name="Hugenholtz P."/>
            <person name="Woyke T."/>
            <person name="Wu D."/>
            <person name="Spring S."/>
            <person name="Brambilla E."/>
            <person name="Klenk H.-P."/>
            <person name="Eisen J.A."/>
        </authorList>
    </citation>
    <scope>NUCLEOTIDE SEQUENCE [LARGE SCALE GENOMIC DNA]</scope>
    <source>
        <strain>SNP6</strain>
    </source>
</reference>
<dbReference type="PANTHER" id="PTHR21445">
    <property type="entry name" value="ENDONUCLEASE IV ENDODEOXYRIBONUCLEASE IV"/>
    <property type="match status" value="1"/>
</dbReference>
<dbReference type="RefSeq" id="WP_013682920.1">
    <property type="nucleotide sequence ID" value="NC_015320.1"/>
</dbReference>
<organism evidence="2 3">
    <name type="scientific">Archaeoglobus veneficus (strain DSM 11195 / SNP6)</name>
    <dbReference type="NCBI Taxonomy" id="693661"/>
    <lineage>
        <taxon>Archaea</taxon>
        <taxon>Methanobacteriati</taxon>
        <taxon>Methanobacteriota</taxon>
        <taxon>Archaeoglobi</taxon>
        <taxon>Archaeoglobales</taxon>
        <taxon>Archaeoglobaceae</taxon>
        <taxon>Archaeoglobus</taxon>
    </lineage>
</organism>
<dbReference type="GO" id="GO:0003906">
    <property type="term" value="F:DNA-(apurinic or apyrimidinic site) endonuclease activity"/>
    <property type="evidence" value="ECO:0007669"/>
    <property type="project" value="TreeGrafter"/>
</dbReference>